<evidence type="ECO:0000313" key="1">
    <source>
        <dbReference type="EMBL" id="AFJ69848.1"/>
    </source>
</evidence>
<dbReference type="Pfam" id="PF03133">
    <property type="entry name" value="TTL"/>
    <property type="match status" value="1"/>
</dbReference>
<keyword evidence="1" id="KW-0436">Ligase</keyword>
<dbReference type="GO" id="GO:0000932">
    <property type="term" value="C:P-body"/>
    <property type="evidence" value="ECO:0007669"/>
    <property type="project" value="TreeGrafter"/>
</dbReference>
<protein>
    <submittedName>
        <fullName evidence="1">Tubulin tyrosine ligase</fullName>
    </submittedName>
</protein>
<dbReference type="RefSeq" id="XP_005855486.1">
    <property type="nucleotide sequence ID" value="XM_005855424.1"/>
</dbReference>
<dbReference type="EMBL" id="JU980785">
    <property type="protein sequence ID" value="AFJ69848.1"/>
    <property type="molecule type" value="mRNA"/>
</dbReference>
<dbReference type="KEGG" id="ngd:NGA_2076420"/>
<dbReference type="PANTHER" id="PTHR47551:SF1">
    <property type="entry name" value="TUBULIN--TYROSINE LIGASE PBY1-RELATED"/>
    <property type="match status" value="1"/>
</dbReference>
<accession>I2CSG5</accession>
<dbReference type="Gene3D" id="3.30.470.20">
    <property type="entry name" value="ATP-grasp fold, B domain"/>
    <property type="match status" value="1"/>
</dbReference>
<dbReference type="InterPro" id="IPR027746">
    <property type="entry name" value="TTL"/>
</dbReference>
<organism evidence="1">
    <name type="scientific">Nannochloropsis gaditana (strain CCMP526)</name>
    <name type="common">Green microalga</name>
    <name type="synonym">Microchloropsis gaditana</name>
    <dbReference type="NCBI Taxonomy" id="1093141"/>
    <lineage>
        <taxon>Eukaryota</taxon>
        <taxon>Sar</taxon>
        <taxon>Stramenopiles</taxon>
        <taxon>Ochrophyta</taxon>
        <taxon>Eustigmatophyceae</taxon>
        <taxon>Eustigmatales</taxon>
        <taxon>Monodopsidaceae</taxon>
        <taxon>Nannochloropsis</taxon>
    </lineage>
</organism>
<gene>
    <name evidence="1" type="ORF">NGATSA_2076410</name>
</gene>
<dbReference type="AlphaFoldDB" id="I2CSG5"/>
<dbReference type="OrthoDB" id="202825at2759"/>
<dbReference type="PANTHER" id="PTHR47551">
    <property type="entry name" value="TUBULIN--TYROSINE LIGASE PBY1-RELATED"/>
    <property type="match status" value="1"/>
</dbReference>
<name>I2CSG5_NANGC</name>
<proteinExistence type="evidence at transcript level"/>
<dbReference type="RefSeq" id="XP_005855856.1">
    <property type="nucleotide sequence ID" value="XM_005855794.1"/>
</dbReference>
<reference evidence="1" key="2">
    <citation type="journal article" date="2012" name="Nat. Commun.">
        <title>Draft genome sequence and genetic transformation of the oleaginous alga Nannochloropis gaditana.</title>
        <authorList>
            <person name="Radakovits R."/>
            <person name="Jinkerson R.E."/>
            <person name="Fuerstenberg S.I."/>
            <person name="Tae H."/>
            <person name="Settlage R.E."/>
            <person name="Boore J.L."/>
            <person name="Posewitz M.C."/>
        </authorList>
    </citation>
    <scope>NUCLEOTIDE SEQUENCE</scope>
    <source>
        <strain evidence="1">CCMP526</strain>
    </source>
</reference>
<dbReference type="GO" id="GO:0016874">
    <property type="term" value="F:ligase activity"/>
    <property type="evidence" value="ECO:0007669"/>
    <property type="project" value="UniProtKB-KW"/>
</dbReference>
<dbReference type="PROSITE" id="PS51221">
    <property type="entry name" value="TTL"/>
    <property type="match status" value="1"/>
</dbReference>
<dbReference type="PROSITE" id="PS51257">
    <property type="entry name" value="PROKAR_LIPOPROTEIN"/>
    <property type="match status" value="1"/>
</dbReference>
<dbReference type="InterPro" id="IPR004344">
    <property type="entry name" value="TTL/TTLL_fam"/>
</dbReference>
<dbReference type="KEGG" id="ngd:NGA_2076410"/>
<sequence>MAWAWKTSAIENTRFEIKYTPYFSSIGPVSTACPTYDPRATRIWVKIECDYTRRILVKAIAKRQSRLCGVKNQKDASILWADYEDLDFDRVLASGGKIKANSYLVRKGLARKAQLAYYLRKYMAKRPRSILHGAIPETLVIETWEAFEEGMSFGALGATFDGNLTATLSLRDRLDWCLRDARERIARSPGSTWILKPSVTNKGAEITVFKDYQSMRDIVRTWPDVREWVLQAYIVTPLLYRRRKFHLRCYVLAVGNLSVYVWRQILLLTSTVEYDSEDLCNQLAHVTNTARQVEDGEMCPAAEDCVFSLDDLVDDLRTKQHLSLEQAGGIVSDIRGGIENVTGELFKALHGERTVFAPVPQCFELLGLDFLVSMDQTSSNESGLPLLTPQVHLLEVNPGPDFKQTGPRLKSVIEGLLEATLDVAVLEDEEISKDLALVYQSLHPENGEVGMRLLDG</sequence>
<dbReference type="SUPFAM" id="SSF56059">
    <property type="entry name" value="Glutathione synthetase ATP-binding domain-like"/>
    <property type="match status" value="1"/>
</dbReference>
<dbReference type="OMA" id="QWDEYEN"/>
<reference evidence="1" key="1">
    <citation type="journal article" date="2012" name="Bioengineered">
        <title>Additional insights into the genome of the oleaginous model alga Nannochloropsis gaditana.</title>
        <authorList>
            <person name="Jinkerson R.E."/>
            <person name="Radakovits R."/>
            <person name="Posewitz M.C."/>
        </authorList>
    </citation>
    <scope>NUCLEOTIDE SEQUENCE</scope>
    <source>
        <strain evidence="1">CCMP526</strain>
    </source>
</reference>